<dbReference type="InterPro" id="IPR004358">
    <property type="entry name" value="Sig_transdc_His_kin-like_C"/>
</dbReference>
<evidence type="ECO:0000256" key="6">
    <source>
        <dbReference type="ARBA" id="ARBA00022692"/>
    </source>
</evidence>
<keyword evidence="7 13" id="KW-0418">Kinase</keyword>
<evidence type="ECO:0000256" key="3">
    <source>
        <dbReference type="ARBA" id="ARBA00012438"/>
    </source>
</evidence>
<comment type="subcellular location">
    <subcellularLocation>
        <location evidence="2">Membrane</location>
        <topology evidence="2">Multi-pass membrane protein</topology>
    </subcellularLocation>
</comment>
<dbReference type="Gene3D" id="6.10.340.10">
    <property type="match status" value="1"/>
</dbReference>
<dbReference type="CDD" id="cd00075">
    <property type="entry name" value="HATPase"/>
    <property type="match status" value="1"/>
</dbReference>
<comment type="catalytic activity">
    <reaction evidence="1">
        <text>ATP + protein L-histidine = ADP + protein N-phospho-L-histidine.</text>
        <dbReference type="EC" id="2.7.13.3"/>
    </reaction>
</comment>
<dbReference type="PROSITE" id="PS50109">
    <property type="entry name" value="HIS_KIN"/>
    <property type="match status" value="1"/>
</dbReference>
<keyword evidence="4" id="KW-0597">Phosphoprotein</keyword>
<organism evidence="13 14">
    <name type="scientific">Thermosipho ferrireducens</name>
    <dbReference type="NCBI Taxonomy" id="2571116"/>
    <lineage>
        <taxon>Bacteria</taxon>
        <taxon>Thermotogati</taxon>
        <taxon>Thermotogota</taxon>
        <taxon>Thermotogae</taxon>
        <taxon>Thermotogales</taxon>
        <taxon>Fervidobacteriaceae</taxon>
        <taxon>Thermosipho</taxon>
    </lineage>
</organism>
<dbReference type="Pfam" id="PF02518">
    <property type="entry name" value="HATPase_c"/>
    <property type="match status" value="1"/>
</dbReference>
<dbReference type="SMART" id="SM00304">
    <property type="entry name" value="HAMP"/>
    <property type="match status" value="1"/>
</dbReference>
<dbReference type="Gene3D" id="1.10.287.130">
    <property type="match status" value="1"/>
</dbReference>
<dbReference type="PRINTS" id="PR00344">
    <property type="entry name" value="BCTRLSENSOR"/>
</dbReference>
<evidence type="ECO:0000313" key="13">
    <source>
        <dbReference type="EMBL" id="QTA37189.1"/>
    </source>
</evidence>
<evidence type="ECO:0000259" key="11">
    <source>
        <dbReference type="PROSITE" id="PS50109"/>
    </source>
</evidence>
<evidence type="ECO:0000256" key="4">
    <source>
        <dbReference type="ARBA" id="ARBA00022553"/>
    </source>
</evidence>
<dbReference type="PANTHER" id="PTHR45528:SF12">
    <property type="entry name" value="SENSOR HISTIDINE KINASE ARSS"/>
    <property type="match status" value="1"/>
</dbReference>
<dbReference type="RefSeq" id="WP_207565914.1">
    <property type="nucleotide sequence ID" value="NZ_CP071446.1"/>
</dbReference>
<dbReference type="Proteomes" id="UP000671862">
    <property type="component" value="Chromosome"/>
</dbReference>
<evidence type="ECO:0000256" key="2">
    <source>
        <dbReference type="ARBA" id="ARBA00004141"/>
    </source>
</evidence>
<feature type="transmembrane region" description="Helical" evidence="10">
    <location>
        <begin position="132"/>
        <end position="152"/>
    </location>
</feature>
<proteinExistence type="predicted"/>
<dbReference type="InterPro" id="IPR036097">
    <property type="entry name" value="HisK_dim/P_sf"/>
</dbReference>
<evidence type="ECO:0000256" key="10">
    <source>
        <dbReference type="SAM" id="Phobius"/>
    </source>
</evidence>
<evidence type="ECO:0000256" key="7">
    <source>
        <dbReference type="ARBA" id="ARBA00022777"/>
    </source>
</evidence>
<dbReference type="Gene3D" id="3.30.565.10">
    <property type="entry name" value="Histidine kinase-like ATPase, C-terminal domain"/>
    <property type="match status" value="1"/>
</dbReference>
<keyword evidence="14" id="KW-1185">Reference proteome</keyword>
<reference evidence="13 14" key="1">
    <citation type="submission" date="2021-03" db="EMBL/GenBank/DDBJ databases">
        <title>Thermosipho ferrireducens sp.nov., an anaerobic thermophilic iron-reducing bacterium isolated from a deep-sea hydrothermal sulfide deposits.</title>
        <authorList>
            <person name="Zeng X."/>
            <person name="Chen Y."/>
            <person name="Shao Z."/>
        </authorList>
    </citation>
    <scope>NUCLEOTIDE SEQUENCE [LARGE SCALE GENOMIC DNA]</scope>
    <source>
        <strain evidence="13 14">JL129W03</strain>
    </source>
</reference>
<protein>
    <recommendedName>
        <fullName evidence="3">histidine kinase</fullName>
        <ecNumber evidence="3">2.7.13.3</ecNumber>
    </recommendedName>
</protein>
<dbReference type="GO" id="GO:0016301">
    <property type="term" value="F:kinase activity"/>
    <property type="evidence" value="ECO:0007669"/>
    <property type="project" value="UniProtKB-KW"/>
</dbReference>
<dbReference type="PROSITE" id="PS50885">
    <property type="entry name" value="HAMP"/>
    <property type="match status" value="1"/>
</dbReference>
<keyword evidence="9 10" id="KW-0472">Membrane</keyword>
<dbReference type="SUPFAM" id="SSF47384">
    <property type="entry name" value="Homodimeric domain of signal transducing histidine kinase"/>
    <property type="match status" value="1"/>
</dbReference>
<dbReference type="InterPro" id="IPR003660">
    <property type="entry name" value="HAMP_dom"/>
</dbReference>
<dbReference type="PANTHER" id="PTHR45528">
    <property type="entry name" value="SENSOR HISTIDINE KINASE CPXA"/>
    <property type="match status" value="1"/>
</dbReference>
<dbReference type="SMART" id="SM00388">
    <property type="entry name" value="HisKA"/>
    <property type="match status" value="1"/>
</dbReference>
<dbReference type="EMBL" id="CP071446">
    <property type="protein sequence ID" value="QTA37189.1"/>
    <property type="molecule type" value="Genomic_DNA"/>
</dbReference>
<dbReference type="Pfam" id="PF00512">
    <property type="entry name" value="HisKA"/>
    <property type="match status" value="1"/>
</dbReference>
<dbReference type="InterPro" id="IPR003661">
    <property type="entry name" value="HisK_dim/P_dom"/>
</dbReference>
<dbReference type="InterPro" id="IPR036890">
    <property type="entry name" value="HATPase_C_sf"/>
</dbReference>
<sequence length="413" mass="46968">MSLSTKITLVTTLVVTIVMSIVLTGIYLLVKQTAINTQIKDISSIPHIFNNIMNKGNMSGMMQGMMWMGPRRDFYVSKNGKVVLDPYGIGPITEKGLKKIDNRYYIFLSFPSKVIIGRDITPTINFVERIKILFVFMVILSSGIVTVLTFFITRSSTKHLRSFVKQIESLDGRDLGFRLLKPNTHDEVDELIEKFNKLMERLEKYYKLQEEFVSNVSHELKTPIANLIGYTEMLKRWGSKNKEVLEESINSICETAYTMKHLVENMLFISSNVTLELTPIELKKLVSQIVAEKEKQYGKKILLSGEGTIVANEKGLERIISILLDNAIQHGSPPFEVQLYKNSIVVIDHGKGISKEEQSKIFERFYKSRSSKGHGLGLFIVKTLCEQMNLKIHLESYNGFTKFEITGGESGEK</sequence>
<evidence type="ECO:0000256" key="5">
    <source>
        <dbReference type="ARBA" id="ARBA00022679"/>
    </source>
</evidence>
<evidence type="ECO:0000259" key="12">
    <source>
        <dbReference type="PROSITE" id="PS50885"/>
    </source>
</evidence>
<keyword evidence="6 10" id="KW-0812">Transmembrane</keyword>
<feature type="transmembrane region" description="Helical" evidence="10">
    <location>
        <begin position="6"/>
        <end position="30"/>
    </location>
</feature>
<evidence type="ECO:0000256" key="1">
    <source>
        <dbReference type="ARBA" id="ARBA00000085"/>
    </source>
</evidence>
<evidence type="ECO:0000313" key="14">
    <source>
        <dbReference type="Proteomes" id="UP000671862"/>
    </source>
</evidence>
<feature type="domain" description="Histidine kinase" evidence="11">
    <location>
        <begin position="215"/>
        <end position="406"/>
    </location>
</feature>
<evidence type="ECO:0000256" key="8">
    <source>
        <dbReference type="ARBA" id="ARBA00022989"/>
    </source>
</evidence>
<dbReference type="InterPro" id="IPR005467">
    <property type="entry name" value="His_kinase_dom"/>
</dbReference>
<dbReference type="SMART" id="SM00387">
    <property type="entry name" value="HATPase_c"/>
    <property type="match status" value="1"/>
</dbReference>
<dbReference type="InterPro" id="IPR050398">
    <property type="entry name" value="HssS/ArlS-like"/>
</dbReference>
<keyword evidence="5" id="KW-0808">Transferase</keyword>
<gene>
    <name evidence="13" type="ORF">JYK00_05415</name>
</gene>
<feature type="domain" description="HAMP" evidence="12">
    <location>
        <begin position="154"/>
        <end position="207"/>
    </location>
</feature>
<keyword evidence="8 10" id="KW-1133">Transmembrane helix</keyword>
<evidence type="ECO:0000256" key="9">
    <source>
        <dbReference type="ARBA" id="ARBA00023136"/>
    </source>
</evidence>
<name>A0ABX7S449_9BACT</name>
<dbReference type="InterPro" id="IPR003594">
    <property type="entry name" value="HATPase_dom"/>
</dbReference>
<dbReference type="CDD" id="cd00082">
    <property type="entry name" value="HisKA"/>
    <property type="match status" value="1"/>
</dbReference>
<accession>A0ABX7S449</accession>
<dbReference type="EC" id="2.7.13.3" evidence="3"/>
<dbReference type="SUPFAM" id="SSF55874">
    <property type="entry name" value="ATPase domain of HSP90 chaperone/DNA topoisomerase II/histidine kinase"/>
    <property type="match status" value="1"/>
</dbReference>